<accession>A0A2T2WWX7</accession>
<evidence type="ECO:0000256" key="11">
    <source>
        <dbReference type="NCBIfam" id="TIGR00550"/>
    </source>
</evidence>
<dbReference type="GO" id="GO:0046872">
    <property type="term" value="F:metal ion binding"/>
    <property type="evidence" value="ECO:0007669"/>
    <property type="project" value="UniProtKB-KW"/>
</dbReference>
<evidence type="ECO:0000313" key="12">
    <source>
        <dbReference type="EMBL" id="PSR26739.1"/>
    </source>
</evidence>
<evidence type="ECO:0000256" key="6">
    <source>
        <dbReference type="ARBA" id="ARBA00022642"/>
    </source>
</evidence>
<gene>
    <name evidence="12" type="ORF">C7B43_13245</name>
</gene>
<evidence type="ECO:0000256" key="1">
    <source>
        <dbReference type="ARBA" id="ARBA00001966"/>
    </source>
</evidence>
<dbReference type="NCBIfam" id="TIGR00550">
    <property type="entry name" value="nadA"/>
    <property type="match status" value="1"/>
</dbReference>
<protein>
    <recommendedName>
        <fullName evidence="3 11">Quinolinate synthase</fullName>
        <ecNumber evidence="3 11">2.5.1.72</ecNumber>
    </recommendedName>
</protein>
<sequence>MEENLIEEIRALKARHNAVILAHNYEPGPIQDIADFVGDSLALARWAQKSAAEVLVLAGVYFMAETASILCPAKTVLIPDLNAGCSLADTITEDQLIRWKREYPDAVVISYVNTSAAIKALSDYCCTSSNAVKVVEAIDPDRDILFLPDFFLGSHVVRMTGRKNIHVWNGECHVHAAIENENMINKVRRHPDSELLIHPECGCTTRALAIPPREATSRILSTDGMLSYARTSPSGTFIVATEVGLLYRLRKENPEKTFIAAHDDALCPFMNMISLEKIRDSLRDGQYQVNVPAAVGKKALIPLERMVAVG</sequence>
<reference evidence="12 13" key="1">
    <citation type="journal article" date="2014" name="BMC Genomics">
        <title>Comparison of environmental and isolate Sulfobacillus genomes reveals diverse carbon, sulfur, nitrogen, and hydrogen metabolisms.</title>
        <authorList>
            <person name="Justice N.B."/>
            <person name="Norman A."/>
            <person name="Brown C.T."/>
            <person name="Singh A."/>
            <person name="Thomas B.C."/>
            <person name="Banfield J.F."/>
        </authorList>
    </citation>
    <scope>NUCLEOTIDE SEQUENCE [LARGE SCALE GENOMIC DNA]</scope>
    <source>
        <strain evidence="12">AMDSBA1</strain>
    </source>
</reference>
<evidence type="ECO:0000256" key="5">
    <source>
        <dbReference type="ARBA" id="ARBA00022490"/>
    </source>
</evidence>
<organism evidence="12 13">
    <name type="scientific">Sulfobacillus benefaciens</name>
    <dbReference type="NCBI Taxonomy" id="453960"/>
    <lineage>
        <taxon>Bacteria</taxon>
        <taxon>Bacillati</taxon>
        <taxon>Bacillota</taxon>
        <taxon>Clostridia</taxon>
        <taxon>Eubacteriales</taxon>
        <taxon>Clostridiales Family XVII. Incertae Sedis</taxon>
        <taxon>Sulfobacillus</taxon>
    </lineage>
</organism>
<dbReference type="InterPro" id="IPR003473">
    <property type="entry name" value="NadA"/>
</dbReference>
<keyword evidence="7" id="KW-0808">Transferase</keyword>
<keyword evidence="9" id="KW-0408">Iron</keyword>
<evidence type="ECO:0000256" key="10">
    <source>
        <dbReference type="ARBA" id="ARBA00023014"/>
    </source>
</evidence>
<evidence type="ECO:0000256" key="3">
    <source>
        <dbReference type="ARBA" id="ARBA00012669"/>
    </source>
</evidence>
<dbReference type="AlphaFoldDB" id="A0A2T2WWX7"/>
<dbReference type="FunFam" id="3.40.50.10800:FF:000003">
    <property type="entry name" value="Quinolinate synthase A"/>
    <property type="match status" value="1"/>
</dbReference>
<comment type="caution">
    <text evidence="12">The sequence shown here is derived from an EMBL/GenBank/DDBJ whole genome shotgun (WGS) entry which is preliminary data.</text>
</comment>
<evidence type="ECO:0000256" key="4">
    <source>
        <dbReference type="ARBA" id="ARBA00022485"/>
    </source>
</evidence>
<dbReference type="NCBIfam" id="NF006878">
    <property type="entry name" value="PRK09375.1-2"/>
    <property type="match status" value="1"/>
</dbReference>
<evidence type="ECO:0000256" key="2">
    <source>
        <dbReference type="ARBA" id="ARBA00005065"/>
    </source>
</evidence>
<dbReference type="InterPro" id="IPR036094">
    <property type="entry name" value="NadA_sf"/>
</dbReference>
<proteinExistence type="predicted"/>
<dbReference type="Proteomes" id="UP000242699">
    <property type="component" value="Unassembled WGS sequence"/>
</dbReference>
<keyword evidence="10" id="KW-0411">Iron-sulfur</keyword>
<dbReference type="GO" id="GO:0051539">
    <property type="term" value="F:4 iron, 4 sulfur cluster binding"/>
    <property type="evidence" value="ECO:0007669"/>
    <property type="project" value="UniProtKB-KW"/>
</dbReference>
<name>A0A2T2WWX7_9FIRM</name>
<dbReference type="UniPathway" id="UPA00253">
    <property type="reaction ID" value="UER00327"/>
</dbReference>
<evidence type="ECO:0000256" key="9">
    <source>
        <dbReference type="ARBA" id="ARBA00023004"/>
    </source>
</evidence>
<dbReference type="PANTHER" id="PTHR30573:SF0">
    <property type="entry name" value="QUINOLINATE SYNTHASE, CHLOROPLASTIC"/>
    <property type="match status" value="1"/>
</dbReference>
<dbReference type="GO" id="GO:0034628">
    <property type="term" value="P:'de novo' NAD+ biosynthetic process from L-aspartate"/>
    <property type="evidence" value="ECO:0007669"/>
    <property type="project" value="TreeGrafter"/>
</dbReference>
<evidence type="ECO:0000256" key="7">
    <source>
        <dbReference type="ARBA" id="ARBA00022679"/>
    </source>
</evidence>
<dbReference type="Pfam" id="PF02445">
    <property type="entry name" value="NadA"/>
    <property type="match status" value="1"/>
</dbReference>
<dbReference type="EMBL" id="PXYT01000033">
    <property type="protein sequence ID" value="PSR26739.1"/>
    <property type="molecule type" value="Genomic_DNA"/>
</dbReference>
<comment type="cofactor">
    <cofactor evidence="1">
        <name>[4Fe-4S] cluster</name>
        <dbReference type="ChEBI" id="CHEBI:49883"/>
    </cofactor>
</comment>
<dbReference type="SUPFAM" id="SSF142754">
    <property type="entry name" value="NadA-like"/>
    <property type="match status" value="1"/>
</dbReference>
<keyword evidence="6" id="KW-0662">Pyridine nucleotide biosynthesis</keyword>
<keyword evidence="4" id="KW-0004">4Fe-4S</keyword>
<evidence type="ECO:0000313" key="13">
    <source>
        <dbReference type="Proteomes" id="UP000242699"/>
    </source>
</evidence>
<dbReference type="EC" id="2.5.1.72" evidence="3 11"/>
<evidence type="ECO:0000256" key="8">
    <source>
        <dbReference type="ARBA" id="ARBA00022723"/>
    </source>
</evidence>
<dbReference type="Gene3D" id="3.40.50.10800">
    <property type="entry name" value="NadA-like"/>
    <property type="match status" value="3"/>
</dbReference>
<keyword evidence="8" id="KW-0479">Metal-binding</keyword>
<dbReference type="NCBIfam" id="NF006879">
    <property type="entry name" value="PRK09375.1-4"/>
    <property type="match status" value="1"/>
</dbReference>
<dbReference type="GO" id="GO:0008987">
    <property type="term" value="F:quinolinate synthetase A activity"/>
    <property type="evidence" value="ECO:0007669"/>
    <property type="project" value="UniProtKB-UniRule"/>
</dbReference>
<keyword evidence="5" id="KW-0963">Cytoplasm</keyword>
<comment type="pathway">
    <text evidence="2">Cofactor biosynthesis; NAD(+) biosynthesis; quinolinate from iminoaspartate: step 1/1.</text>
</comment>
<dbReference type="PANTHER" id="PTHR30573">
    <property type="entry name" value="QUINOLINATE SYNTHETASE A"/>
    <property type="match status" value="1"/>
</dbReference>